<keyword evidence="7 8" id="KW-0472">Membrane</keyword>
<feature type="transmembrane region" description="Helical" evidence="8">
    <location>
        <begin position="82"/>
        <end position="99"/>
    </location>
</feature>
<evidence type="ECO:0000313" key="9">
    <source>
        <dbReference type="EMBL" id="WFD09945.1"/>
    </source>
</evidence>
<accession>A0ABY8EGF7</accession>
<reference evidence="9 10" key="1">
    <citation type="submission" date="2023-03" db="EMBL/GenBank/DDBJ databases">
        <title>Complete genome sequence of Tepidibacter sp. SWIR-1, isolated from a deep-sea hydrothermal vent.</title>
        <authorList>
            <person name="Li X."/>
        </authorList>
    </citation>
    <scope>NUCLEOTIDE SEQUENCE [LARGE SCALE GENOMIC DNA]</scope>
    <source>
        <strain evidence="9 10">SWIR-1</strain>
    </source>
</reference>
<dbReference type="InterPro" id="IPR006741">
    <property type="entry name" value="AgrB"/>
</dbReference>
<evidence type="ECO:0000256" key="1">
    <source>
        <dbReference type="ARBA" id="ARBA00022475"/>
    </source>
</evidence>
<dbReference type="EMBL" id="CP120733">
    <property type="protein sequence ID" value="WFD09945.1"/>
    <property type="molecule type" value="Genomic_DNA"/>
</dbReference>
<evidence type="ECO:0000256" key="7">
    <source>
        <dbReference type="ARBA" id="ARBA00023136"/>
    </source>
</evidence>
<name>A0ABY8EGF7_9FIRM</name>
<dbReference type="SMART" id="SM00793">
    <property type="entry name" value="AgrB"/>
    <property type="match status" value="1"/>
</dbReference>
<evidence type="ECO:0000256" key="2">
    <source>
        <dbReference type="ARBA" id="ARBA00022654"/>
    </source>
</evidence>
<gene>
    <name evidence="9" type="ORF">P4S50_16445</name>
</gene>
<proteinExistence type="predicted"/>
<evidence type="ECO:0000256" key="6">
    <source>
        <dbReference type="ARBA" id="ARBA00022989"/>
    </source>
</evidence>
<evidence type="ECO:0000256" key="8">
    <source>
        <dbReference type="SAM" id="Phobius"/>
    </source>
</evidence>
<feature type="transmembrane region" description="Helical" evidence="8">
    <location>
        <begin position="46"/>
        <end position="70"/>
    </location>
</feature>
<dbReference type="RefSeq" id="WP_277731923.1">
    <property type="nucleotide sequence ID" value="NZ_CP120733.1"/>
</dbReference>
<keyword evidence="4 8" id="KW-0812">Transmembrane</keyword>
<evidence type="ECO:0000256" key="5">
    <source>
        <dbReference type="ARBA" id="ARBA00022801"/>
    </source>
</evidence>
<keyword evidence="3" id="KW-0645">Protease</keyword>
<keyword evidence="2" id="KW-0673">Quorum sensing</keyword>
<evidence type="ECO:0000256" key="3">
    <source>
        <dbReference type="ARBA" id="ARBA00022670"/>
    </source>
</evidence>
<sequence>MNFIYKTTDTIFDSIKPYIKNKSEDDLEIAKYGLNLFLMELYKLPIFLGLAYFLGMLKYSILSYLLFGFIRGKAHGIHMKNGKLCLFYSCISFFSLIYISRLLSLTISIKLCISTFILYILYKYAPADTEQRPLLNALTRKKKKISSILVGIIYIILSLVCTTQTISNIFLFVMLLECIAIHPITYKIFDRRYKNYEDFE</sequence>
<organism evidence="9 10">
    <name type="scientific">Tepidibacter hydrothermalis</name>
    <dbReference type="NCBI Taxonomy" id="3036126"/>
    <lineage>
        <taxon>Bacteria</taxon>
        <taxon>Bacillati</taxon>
        <taxon>Bacillota</taxon>
        <taxon>Clostridia</taxon>
        <taxon>Peptostreptococcales</taxon>
        <taxon>Peptostreptococcaceae</taxon>
        <taxon>Tepidibacter</taxon>
    </lineage>
</organism>
<feature type="transmembrane region" description="Helical" evidence="8">
    <location>
        <begin position="145"/>
        <end position="163"/>
    </location>
</feature>
<dbReference type="Proteomes" id="UP001222800">
    <property type="component" value="Chromosome"/>
</dbReference>
<evidence type="ECO:0000313" key="10">
    <source>
        <dbReference type="Proteomes" id="UP001222800"/>
    </source>
</evidence>
<keyword evidence="5" id="KW-0378">Hydrolase</keyword>
<keyword evidence="6 8" id="KW-1133">Transmembrane helix</keyword>
<protein>
    <submittedName>
        <fullName evidence="9">Accessory gene regulator B family protein</fullName>
    </submittedName>
</protein>
<keyword evidence="10" id="KW-1185">Reference proteome</keyword>
<evidence type="ECO:0000256" key="4">
    <source>
        <dbReference type="ARBA" id="ARBA00022692"/>
    </source>
</evidence>
<dbReference type="Pfam" id="PF04647">
    <property type="entry name" value="AgrB"/>
    <property type="match status" value="1"/>
</dbReference>
<feature type="transmembrane region" description="Helical" evidence="8">
    <location>
        <begin position="105"/>
        <end position="124"/>
    </location>
</feature>
<keyword evidence="1" id="KW-1003">Cell membrane</keyword>